<evidence type="ECO:0008006" key="3">
    <source>
        <dbReference type="Google" id="ProtNLM"/>
    </source>
</evidence>
<comment type="caution">
    <text evidence="1">The sequence shown here is derived from an EMBL/GenBank/DDBJ whole genome shotgun (WGS) entry which is preliminary data.</text>
</comment>
<dbReference type="EMBL" id="QFFG01000002">
    <property type="protein sequence ID" value="PWG05558.1"/>
    <property type="molecule type" value="Genomic_DNA"/>
</dbReference>
<keyword evidence="2" id="KW-1185">Reference proteome</keyword>
<dbReference type="AlphaFoldDB" id="A0A2U2JB40"/>
<evidence type="ECO:0000313" key="2">
    <source>
        <dbReference type="Proteomes" id="UP000245670"/>
    </source>
</evidence>
<proteinExistence type="predicted"/>
<evidence type="ECO:0000313" key="1">
    <source>
        <dbReference type="EMBL" id="PWG05558.1"/>
    </source>
</evidence>
<name>A0A2U2JB40_9FLAO</name>
<reference evidence="1 2" key="1">
    <citation type="submission" date="2018-05" db="EMBL/GenBank/DDBJ databases">
        <title>Polaribacter aquimarinus sp. nov., isolated from sediment in a sediment of sea.</title>
        <authorList>
            <person name="Lu D."/>
        </authorList>
    </citation>
    <scope>NUCLEOTIDE SEQUENCE [LARGE SCALE GENOMIC DNA]</scope>
    <source>
        <strain evidence="1 2">ZY113</strain>
    </source>
</reference>
<organism evidence="1 2">
    <name type="scientific">Polaribacter aquimarinus</name>
    <dbReference type="NCBI Taxonomy" id="2100726"/>
    <lineage>
        <taxon>Bacteria</taxon>
        <taxon>Pseudomonadati</taxon>
        <taxon>Bacteroidota</taxon>
        <taxon>Flavobacteriia</taxon>
        <taxon>Flavobacteriales</taxon>
        <taxon>Flavobacteriaceae</taxon>
    </lineage>
</organism>
<sequence>MKKIIYKSIFISVISFGFYNCSTTVIPLEEEPEPVIEKITYNDNVKSIIDANCISCHISGGQASHYPLINYSQVKNSAESGNLISRMNDITRPMPQSGLLPAQTRAIIDKWKTDGFLEN</sequence>
<dbReference type="Proteomes" id="UP000245670">
    <property type="component" value="Unassembled WGS sequence"/>
</dbReference>
<gene>
    <name evidence="1" type="ORF">DIS07_03700</name>
</gene>
<protein>
    <recommendedName>
        <fullName evidence="3">Cytochrome c domain-containing protein</fullName>
    </recommendedName>
</protein>
<dbReference type="RefSeq" id="WP_109403892.1">
    <property type="nucleotide sequence ID" value="NZ_QFFG01000002.1"/>
</dbReference>
<dbReference type="OrthoDB" id="9786191at2"/>
<accession>A0A2U2JB40</accession>